<evidence type="ECO:0000256" key="2">
    <source>
        <dbReference type="ARBA" id="ARBA00022723"/>
    </source>
</evidence>
<feature type="compositionally biased region" description="Pro residues" evidence="4">
    <location>
        <begin position="634"/>
        <end position="647"/>
    </location>
</feature>
<evidence type="ECO:0000256" key="1">
    <source>
        <dbReference type="ARBA" id="ARBA00004123"/>
    </source>
</evidence>
<dbReference type="GO" id="GO:0000981">
    <property type="term" value="F:DNA-binding transcription factor activity, RNA polymerase II-specific"/>
    <property type="evidence" value="ECO:0007669"/>
    <property type="project" value="InterPro"/>
</dbReference>
<dbReference type="PANTHER" id="PTHR31001">
    <property type="entry name" value="UNCHARACTERIZED TRANSCRIPTIONAL REGULATORY PROTEIN"/>
    <property type="match status" value="1"/>
</dbReference>
<dbReference type="Gene3D" id="4.10.240.10">
    <property type="entry name" value="Zn(2)-C6 fungal-type DNA-binding domain"/>
    <property type="match status" value="1"/>
</dbReference>
<name>D1MBL9_9TREE</name>
<dbReference type="InterPro" id="IPR036864">
    <property type="entry name" value="Zn2-C6_fun-type_DNA-bd_sf"/>
</dbReference>
<feature type="compositionally biased region" description="Basic and acidic residues" evidence="4">
    <location>
        <begin position="142"/>
        <end position="151"/>
    </location>
</feature>
<feature type="region of interest" description="Disordered" evidence="4">
    <location>
        <begin position="628"/>
        <end position="656"/>
    </location>
</feature>
<dbReference type="InterPro" id="IPR007219">
    <property type="entry name" value="XnlR_reg_dom"/>
</dbReference>
<dbReference type="SUPFAM" id="SSF57701">
    <property type="entry name" value="Zn2/Cys6 DNA-binding domain"/>
    <property type="match status" value="1"/>
</dbReference>
<dbReference type="Pfam" id="PF04082">
    <property type="entry name" value="Fungal_trans"/>
    <property type="match status" value="1"/>
</dbReference>
<protein>
    <submittedName>
        <fullName evidence="6">CND05990-like protein</fullName>
    </submittedName>
</protein>
<evidence type="ECO:0000256" key="3">
    <source>
        <dbReference type="ARBA" id="ARBA00023242"/>
    </source>
</evidence>
<feature type="compositionally biased region" description="Polar residues" evidence="4">
    <location>
        <begin position="155"/>
        <end position="171"/>
    </location>
</feature>
<keyword evidence="2" id="KW-0479">Metal-binding</keyword>
<dbReference type="CDD" id="cd12148">
    <property type="entry name" value="fungal_TF_MHR"/>
    <property type="match status" value="1"/>
</dbReference>
<dbReference type="GO" id="GO:0005634">
    <property type="term" value="C:nucleus"/>
    <property type="evidence" value="ECO:0007669"/>
    <property type="project" value="UniProtKB-SubCell"/>
</dbReference>
<evidence type="ECO:0000256" key="4">
    <source>
        <dbReference type="SAM" id="MobiDB-lite"/>
    </source>
</evidence>
<evidence type="ECO:0000313" key="6">
    <source>
        <dbReference type="EMBL" id="ACZ51510.1"/>
    </source>
</evidence>
<proteinExistence type="predicted"/>
<dbReference type="PROSITE" id="PS50048">
    <property type="entry name" value="ZN2_CY6_FUNGAL_2"/>
    <property type="match status" value="1"/>
</dbReference>
<organism evidence="6">
    <name type="scientific">Kwoniella heveanensis</name>
    <dbReference type="NCBI Taxonomy" id="89924"/>
    <lineage>
        <taxon>Eukaryota</taxon>
        <taxon>Fungi</taxon>
        <taxon>Dikarya</taxon>
        <taxon>Basidiomycota</taxon>
        <taxon>Agaricomycotina</taxon>
        <taxon>Tremellomycetes</taxon>
        <taxon>Tremellales</taxon>
        <taxon>Cryptococcaceae</taxon>
        <taxon>Kwoniella</taxon>
    </lineage>
</organism>
<feature type="region of interest" description="Disordered" evidence="4">
    <location>
        <begin position="142"/>
        <end position="185"/>
    </location>
</feature>
<dbReference type="PANTHER" id="PTHR31001:SF90">
    <property type="entry name" value="CENTROMERE DNA-BINDING PROTEIN COMPLEX CBF3 SUBUNIT B"/>
    <property type="match status" value="1"/>
</dbReference>
<comment type="subcellular location">
    <subcellularLocation>
        <location evidence="1">Nucleus</location>
    </subcellularLocation>
</comment>
<reference evidence="6" key="1">
    <citation type="submission" date="2009-10" db="EMBL/GenBank/DDBJ databases">
        <title>The Mating Type Locus (MAT) and Sexual Reproduction of Cryptococcus heveanensis: Insights into the Evolution of Sex and Sex-Determining Chromosomal Regions in Fungi.</title>
        <authorList>
            <person name="Metin B."/>
            <person name="Findley K."/>
            <person name="Heitman J."/>
        </authorList>
    </citation>
    <scope>NUCLEOTIDE SEQUENCE</scope>
    <source>
        <strain evidence="6">CBS 569</strain>
    </source>
</reference>
<dbReference type="GO" id="GO:0008270">
    <property type="term" value="F:zinc ion binding"/>
    <property type="evidence" value="ECO:0007669"/>
    <property type="project" value="InterPro"/>
</dbReference>
<feature type="domain" description="Zn(2)-C6 fungal-type" evidence="5">
    <location>
        <begin position="17"/>
        <end position="48"/>
    </location>
</feature>
<keyword evidence="3" id="KW-0539">Nucleus</keyword>
<sequence>MDTTQVPVKLSQRQPKSCTECIRRKTRCNKQIPCDVCTKRGVTTLCRLESQYAIPITAPTHSPGLMIADPAASTIEIELLRRAMFQEIDTLRRRVTELERTVGHTNKGSEENTGIGAQEDEAEDAATTLEFFALGLDRRVGGETRRSDSKKALKTVTSQPKNTAQQSTISRNVLAEPGSTPPDSVTDSLLPQHIVANILAFHNDHVYWQHACVFASQFEKEVEAFYGLISRGRWDRVDSAWLALFYILQAIAVHQMNDAETVQCGLEERELAHCVSSDRFVVPSALISSATAALNHADYLARPSIFTCQAIAILCVCGHNVCESDLLSSLLAIGIKTAQTLNLHSLGQAKDMPAKDREVGTRVWWALTMEDWFAIPFRGVWSVHPDHFDTQLPSNCSDSDLQSGSNHHRESDVVTIGLKSRFSAQTASIIQDTFQHLRFAPPQQAWAITTKSASRIQFLIAHLPHASPSTPRWTADMHHYLYISASHKLLVIYRAFLARGGSVTERQAAETGCLKAAEAIIEEIDTRAGSQALWTIPYHTLAAGVVLAIEVISAKSKKDPSALKKRRGLVDKARHALRRLSPTSRIARRGLQVLDDLMKEADGKRKRRSDGMATVIKRIKLPEDVLLESAPQSPDRPPTEIFPPPHPAAQAVSSVEPTTSFSPIEFEWSPSDTDALLASLQATVPDVGRLFDGSIGNFGFNFSGGAS</sequence>
<dbReference type="EMBL" id="GU129941">
    <property type="protein sequence ID" value="ACZ51510.1"/>
    <property type="molecule type" value="Genomic_DNA"/>
</dbReference>
<dbReference type="InterPro" id="IPR050613">
    <property type="entry name" value="Sec_Metabolite_Reg"/>
</dbReference>
<evidence type="ECO:0000259" key="5">
    <source>
        <dbReference type="PROSITE" id="PS50048"/>
    </source>
</evidence>
<dbReference type="InterPro" id="IPR001138">
    <property type="entry name" value="Zn2Cys6_DnaBD"/>
</dbReference>
<accession>D1MBL9</accession>
<dbReference type="VEuPathDB" id="FungiDB:I317_04676"/>
<dbReference type="CDD" id="cd00067">
    <property type="entry name" value="GAL4"/>
    <property type="match status" value="1"/>
</dbReference>
<dbReference type="AlphaFoldDB" id="D1MBL9"/>